<dbReference type="InterPro" id="IPR025393">
    <property type="entry name" value="DUF4301"/>
</dbReference>
<evidence type="ECO:0000259" key="2">
    <source>
        <dbReference type="Pfam" id="PF14134"/>
    </source>
</evidence>
<accession>F3PP37</accession>
<evidence type="ECO:0000313" key="4">
    <source>
        <dbReference type="Proteomes" id="UP000003416"/>
    </source>
</evidence>
<dbReference type="SUPFAM" id="SSF53448">
    <property type="entry name" value="Nucleotide-diphospho-sugar transferases"/>
    <property type="match status" value="1"/>
</dbReference>
<feature type="domain" description="DUF4301" evidence="2">
    <location>
        <begin position="41"/>
        <end position="541"/>
    </location>
</feature>
<protein>
    <recommendedName>
        <fullName evidence="2">DUF4301 domain-containing protein</fullName>
    </recommendedName>
</protein>
<name>F3PP37_9BACE</name>
<dbReference type="AlphaFoldDB" id="F3PP37"/>
<dbReference type="Proteomes" id="UP000003416">
    <property type="component" value="Unassembled WGS sequence"/>
</dbReference>
<dbReference type="eggNOG" id="COG3172">
    <property type="taxonomic scope" value="Bacteria"/>
</dbReference>
<dbReference type="HOGENOM" id="CLU_024244_0_0_10"/>
<gene>
    <name evidence="3" type="ORF">HMPREF9446_00477</name>
</gene>
<evidence type="ECO:0000313" key="3">
    <source>
        <dbReference type="EMBL" id="EGF59405.1"/>
    </source>
</evidence>
<keyword evidence="4" id="KW-1185">Reference proteome</keyword>
<sequence length="541" mass="60883">MNTVTLYKEKNNFCIFFWRVGLFFCIFGHKLIKQDIMMTLQDKELLAKKGISEQQIAAQLACFKKGFPYLKLFAAASVENGILAPDTDEQKKYLDAWEAYTQTDKTVVKFVPASGAASRMFKNLFEFLGADYDTPQTNFEKTFFERIEKFAFYDDLNAACQKTAGKEIPTLVAEGNYKAVVAALLEGAGLNYGALPKGLLKFHKYEDGNRTPLEEHLVEGALYAANKNGKVNVHFTVSPEHRALFKALVDEKAAAYAKKYGVDYSISFSEQKPSTDTVAADMENNPFRDNGKLLFRPGGHGALIENLNDLDADVIFIKNIDNVVPDKLKGDTVLYKKLIAGVLVALQQQAFAYLQLLDSGKYTHEQILDILQFLQKKLYCKNPEVKNLEDSELVIYLKEKLNRPMRVCGMVKNVGEPGGGPFLAYNSDGTISLQILESSQIDMNDPEKKDMFEKGTHFNPVDLVCAVRDYKGHKFDLVKYVDKETGFISYKSKNGKDLKALELPGLWNGAMSDWNTVFVEVPLTTFNPVKTVNDLLREQHQ</sequence>
<dbReference type="STRING" id="763034.HMPREF9446_00477"/>
<proteinExistence type="predicted"/>
<keyword evidence="1" id="KW-0472">Membrane</keyword>
<dbReference type="Pfam" id="PF14134">
    <property type="entry name" value="DUF4301"/>
    <property type="match status" value="1"/>
</dbReference>
<dbReference type="InterPro" id="IPR029044">
    <property type="entry name" value="Nucleotide-diphossugar_trans"/>
</dbReference>
<reference evidence="3 4" key="1">
    <citation type="submission" date="2011-02" db="EMBL/GenBank/DDBJ databases">
        <authorList>
            <person name="Weinstock G."/>
            <person name="Sodergren E."/>
            <person name="Clifton S."/>
            <person name="Fulton L."/>
            <person name="Fulton B."/>
            <person name="Courtney L."/>
            <person name="Fronick C."/>
            <person name="Harrison M."/>
            <person name="Strong C."/>
            <person name="Farmer C."/>
            <person name="Delahaunty K."/>
            <person name="Markovic C."/>
            <person name="Hall O."/>
            <person name="Minx P."/>
            <person name="Tomlinson C."/>
            <person name="Mitreva M."/>
            <person name="Hou S."/>
            <person name="Chen J."/>
            <person name="Wollam A."/>
            <person name="Pepin K.H."/>
            <person name="Johnson M."/>
            <person name="Bhonagiri V."/>
            <person name="Zhang X."/>
            <person name="Suruliraj S."/>
            <person name="Warren W."/>
            <person name="Chinwalla A."/>
            <person name="Mardis E.R."/>
            <person name="Wilson R.K."/>
        </authorList>
    </citation>
    <scope>NUCLEOTIDE SEQUENCE [LARGE SCALE GENOMIC DNA]</scope>
    <source>
        <strain evidence="3 4">YIT 12057</strain>
    </source>
</reference>
<keyword evidence="1" id="KW-0812">Transmembrane</keyword>
<keyword evidence="1" id="KW-1133">Transmembrane helix</keyword>
<comment type="caution">
    <text evidence="3">The sequence shown here is derived from an EMBL/GenBank/DDBJ whole genome shotgun (WGS) entry which is preliminary data.</text>
</comment>
<dbReference type="EMBL" id="AFBN01000009">
    <property type="protein sequence ID" value="EGF59405.1"/>
    <property type="molecule type" value="Genomic_DNA"/>
</dbReference>
<feature type="transmembrane region" description="Helical" evidence="1">
    <location>
        <begin position="12"/>
        <end position="32"/>
    </location>
</feature>
<evidence type="ECO:0000256" key="1">
    <source>
        <dbReference type="SAM" id="Phobius"/>
    </source>
</evidence>
<organism evidence="3 4">
    <name type="scientific">Bacteroides fluxus YIT 12057</name>
    <dbReference type="NCBI Taxonomy" id="763034"/>
    <lineage>
        <taxon>Bacteria</taxon>
        <taxon>Pseudomonadati</taxon>
        <taxon>Bacteroidota</taxon>
        <taxon>Bacteroidia</taxon>
        <taxon>Bacteroidales</taxon>
        <taxon>Bacteroidaceae</taxon>
        <taxon>Bacteroides</taxon>
    </lineage>
</organism>